<dbReference type="Pfam" id="PF11967">
    <property type="entry name" value="RecO_N"/>
    <property type="match status" value="1"/>
</dbReference>
<dbReference type="InterPro" id="IPR003717">
    <property type="entry name" value="RecO"/>
</dbReference>
<dbReference type="OrthoDB" id="9797083at2"/>
<dbReference type="Pfam" id="PF02565">
    <property type="entry name" value="RecO_C"/>
    <property type="match status" value="1"/>
</dbReference>
<evidence type="ECO:0000256" key="3">
    <source>
        <dbReference type="ARBA" id="ARBA00022763"/>
    </source>
</evidence>
<dbReference type="Proteomes" id="UP000371977">
    <property type="component" value="Unassembled WGS sequence"/>
</dbReference>
<reference evidence="9 10" key="1">
    <citation type="submission" date="2019-01" db="EMBL/GenBank/DDBJ databases">
        <title>Weissella sp. nov., a novel lactic acid bacterium isolated from animal feces.</title>
        <authorList>
            <person name="Wang L.-T."/>
        </authorList>
    </citation>
    <scope>NUCLEOTIDE SEQUENCE [LARGE SCALE GENOMIC DNA]</scope>
    <source>
        <strain evidence="9 10">8H-2</strain>
    </source>
</reference>
<dbReference type="InterPro" id="IPR012340">
    <property type="entry name" value="NA-bd_OB-fold"/>
</dbReference>
<evidence type="ECO:0000256" key="2">
    <source>
        <dbReference type="ARBA" id="ARBA00021310"/>
    </source>
</evidence>
<dbReference type="Gene3D" id="2.40.50.140">
    <property type="entry name" value="Nucleic acid-binding proteins"/>
    <property type="match status" value="1"/>
</dbReference>
<protein>
    <recommendedName>
        <fullName evidence="2 7">DNA repair protein RecO</fullName>
    </recommendedName>
    <alternativeName>
        <fullName evidence="6 7">Recombination protein O</fullName>
    </alternativeName>
</protein>
<dbReference type="Gene3D" id="1.20.1440.120">
    <property type="entry name" value="Recombination protein O, C-terminal domain"/>
    <property type="match status" value="1"/>
</dbReference>
<dbReference type="PANTHER" id="PTHR33991:SF1">
    <property type="entry name" value="DNA REPAIR PROTEIN RECO"/>
    <property type="match status" value="1"/>
</dbReference>
<evidence type="ECO:0000256" key="7">
    <source>
        <dbReference type="HAMAP-Rule" id="MF_00201"/>
    </source>
</evidence>
<sequence>MYQRTYKEKDLMVKILTKQAGKRMFYIKNGKSKRYPYAAEIQPLTIATFEGVLNEKGLSFIDEVKEAKLPTQLMLDVERNAYATYILGLLDAAFVDNQNLLPWYERAERALRLLNDQPDFDAQGLANWFELHLLTAFGIGIKWDGCVIDGRRDIPLDFSEKYNGVLCQEHWQLDEQRMHAEPRAVRLLMKLAETELKNINSLVLKTDSKTDMARILDKIYDDQVGIHLKAKSFIQQLNDWQNKLIDRKAKRE</sequence>
<dbReference type="PANTHER" id="PTHR33991">
    <property type="entry name" value="DNA REPAIR PROTEIN RECO"/>
    <property type="match status" value="1"/>
</dbReference>
<accession>A0A6C2CB80</accession>
<dbReference type="InterPro" id="IPR037278">
    <property type="entry name" value="ARFGAP/RecO"/>
</dbReference>
<keyword evidence="10" id="KW-1185">Reference proteome</keyword>
<dbReference type="AlphaFoldDB" id="A0A6C2CB80"/>
<dbReference type="GO" id="GO:0006302">
    <property type="term" value="P:double-strand break repair"/>
    <property type="evidence" value="ECO:0007669"/>
    <property type="project" value="TreeGrafter"/>
</dbReference>
<comment type="similarity">
    <text evidence="1 7">Belongs to the RecO family.</text>
</comment>
<evidence type="ECO:0000313" key="9">
    <source>
        <dbReference type="EMBL" id="TYC50729.1"/>
    </source>
</evidence>
<dbReference type="HAMAP" id="MF_00201">
    <property type="entry name" value="RecO"/>
    <property type="match status" value="1"/>
</dbReference>
<evidence type="ECO:0000256" key="5">
    <source>
        <dbReference type="ARBA" id="ARBA00023204"/>
    </source>
</evidence>
<dbReference type="GO" id="GO:0043590">
    <property type="term" value="C:bacterial nucleoid"/>
    <property type="evidence" value="ECO:0007669"/>
    <property type="project" value="TreeGrafter"/>
</dbReference>
<evidence type="ECO:0000259" key="8">
    <source>
        <dbReference type="Pfam" id="PF11967"/>
    </source>
</evidence>
<gene>
    <name evidence="7 9" type="primary">recO</name>
    <name evidence="9" type="ORF">ESZ50_01830</name>
</gene>
<proteinExistence type="inferred from homology"/>
<evidence type="ECO:0000256" key="4">
    <source>
        <dbReference type="ARBA" id="ARBA00023172"/>
    </source>
</evidence>
<keyword evidence="5 7" id="KW-0234">DNA repair</keyword>
<keyword evidence="3 7" id="KW-0227">DNA damage</keyword>
<dbReference type="InterPro" id="IPR042242">
    <property type="entry name" value="RecO_C"/>
</dbReference>
<dbReference type="NCBIfam" id="TIGR00613">
    <property type="entry name" value="reco"/>
    <property type="match status" value="1"/>
</dbReference>
<feature type="domain" description="DNA replication/recombination mediator RecO N-terminal" evidence="8">
    <location>
        <begin position="2"/>
        <end position="65"/>
    </location>
</feature>
<organism evidence="9 10">
    <name type="scientific">Weissella muntiaci</name>
    <dbReference type="NCBI Taxonomy" id="2508881"/>
    <lineage>
        <taxon>Bacteria</taxon>
        <taxon>Bacillati</taxon>
        <taxon>Bacillota</taxon>
        <taxon>Bacilli</taxon>
        <taxon>Lactobacillales</taxon>
        <taxon>Lactobacillaceae</taxon>
        <taxon>Weissella</taxon>
    </lineage>
</organism>
<dbReference type="InterPro" id="IPR022572">
    <property type="entry name" value="DNA_rep/recomb_RecO_N"/>
</dbReference>
<evidence type="ECO:0000313" key="10">
    <source>
        <dbReference type="Proteomes" id="UP000371977"/>
    </source>
</evidence>
<comment type="caution">
    <text evidence="9">The sequence shown here is derived from an EMBL/GenBank/DDBJ whole genome shotgun (WGS) entry which is preliminary data.</text>
</comment>
<keyword evidence="4 7" id="KW-0233">DNA recombination</keyword>
<dbReference type="GO" id="GO:0006310">
    <property type="term" value="P:DNA recombination"/>
    <property type="evidence" value="ECO:0007669"/>
    <property type="project" value="UniProtKB-UniRule"/>
</dbReference>
<evidence type="ECO:0000256" key="1">
    <source>
        <dbReference type="ARBA" id="ARBA00007452"/>
    </source>
</evidence>
<comment type="function">
    <text evidence="7">Involved in DNA repair and RecF pathway recombination.</text>
</comment>
<name>A0A6C2CB80_9LACO</name>
<dbReference type="SUPFAM" id="SSF57863">
    <property type="entry name" value="ArfGap/RecO-like zinc finger"/>
    <property type="match status" value="1"/>
</dbReference>
<dbReference type="EMBL" id="SDGZ01000006">
    <property type="protein sequence ID" value="TYC50729.1"/>
    <property type="molecule type" value="Genomic_DNA"/>
</dbReference>
<evidence type="ECO:0000256" key="6">
    <source>
        <dbReference type="ARBA" id="ARBA00033409"/>
    </source>
</evidence>